<dbReference type="GO" id="GO:0004519">
    <property type="term" value="F:endonuclease activity"/>
    <property type="evidence" value="ECO:0007669"/>
    <property type="project" value="InterPro"/>
</dbReference>
<keyword evidence="4" id="KW-1185">Reference proteome</keyword>
<evidence type="ECO:0000256" key="1">
    <source>
        <dbReference type="SAM" id="MobiDB-lite"/>
    </source>
</evidence>
<organism evidence="3 4">
    <name type="scientific">Pedobacter roseus</name>
    <dbReference type="NCBI Taxonomy" id="336820"/>
    <lineage>
        <taxon>Bacteria</taxon>
        <taxon>Pseudomonadati</taxon>
        <taxon>Bacteroidota</taxon>
        <taxon>Sphingobacteriia</taxon>
        <taxon>Sphingobacteriales</taxon>
        <taxon>Sphingobacteriaceae</taxon>
        <taxon>Pedobacter</taxon>
    </lineage>
</organism>
<dbReference type="InterPro" id="IPR003593">
    <property type="entry name" value="AAA+_ATPase"/>
</dbReference>
<dbReference type="Proteomes" id="UP000515806">
    <property type="component" value="Chromosome"/>
</dbReference>
<feature type="domain" description="AAA+ ATPase" evidence="2">
    <location>
        <begin position="191"/>
        <end position="323"/>
    </location>
</feature>
<dbReference type="InterPro" id="IPR007560">
    <property type="entry name" value="Restrct_endonuc_IV_Mrr"/>
</dbReference>
<sequence length="779" mass="91676">MKYNLEVLHNKDFEELAKDLLEADLPWIKLQSFRSGRDKGIDLRYAGDHENELIVQAKHYLRSKFADLKRQMKLEKKKIDALNPRPKRYILFTSFDLGVEQTDELVQMFQPYLKNSQDIYGLGRIESLIASHPKIEKRHYKLWLTSSSVLEHILHNGVSGRSEFVASKILMRSKLYVPTQNLDRAVSKLNENKVLIITGEPGVGKTTIAYQLLYNLLAEGFELVNIDGRIDDAEDLLFLHPEKKQVAFFDDFLGANIAEILNPRNSQNHLVNFVERVRDTKNKLLILTTRTTILNQANQHYYKFKRIGTEDELRYSVVIKDYSKLDKARILYNHIYHLLPSDNQEVFFEDNYYKNIVSHENFFPRLIEFITTASYLKGRNVVSARAFIQKSLDHPSEIWEHAYREQLNPEDQFLITTLFSFGKNYLEIDALRTAFNARYDYEIKHNGFMRKTDAFGISLSNLGDGFISTYIDKNDTSVSISLLNPSIADFLLNYLQERPDELRRLFFSATYLDQITFYFGERTQSLRIPAAETGHYFKRFIEISAQLKLLAADRLSLPMQLVYVHLHLFKENTSADTLLELLGQVQFSDFAISDNRYYLILNELEEFPEVQRYISENWFDFLVLAINVASDSTRMNVYFSHFKALGIDELIWSENPEFLDELLYVLNREFGHLIDDFDYSSVRENAFFWDEDSSPEYDENDVVNVIEREFDNFLDEYELSHYKDLFWERIDFDASRVLTRQVENWNDYSDYSNDYARESLTQSREQISPDSEIDRLFER</sequence>
<gene>
    <name evidence="3" type="ORF">H9L23_00405</name>
</gene>
<proteinExistence type="predicted"/>
<dbReference type="EMBL" id="CP060723">
    <property type="protein sequence ID" value="QNN42615.1"/>
    <property type="molecule type" value="Genomic_DNA"/>
</dbReference>
<dbReference type="AlphaFoldDB" id="A0A7G9QGZ0"/>
<dbReference type="InterPro" id="IPR027417">
    <property type="entry name" value="P-loop_NTPase"/>
</dbReference>
<dbReference type="GO" id="GO:0009307">
    <property type="term" value="P:DNA restriction-modification system"/>
    <property type="evidence" value="ECO:0007669"/>
    <property type="project" value="InterPro"/>
</dbReference>
<evidence type="ECO:0000259" key="2">
    <source>
        <dbReference type="SMART" id="SM00382"/>
    </source>
</evidence>
<protein>
    <recommendedName>
        <fullName evidence="2">AAA+ ATPase domain-containing protein</fullName>
    </recommendedName>
</protein>
<dbReference type="Pfam" id="PF04471">
    <property type="entry name" value="Mrr_cat"/>
    <property type="match status" value="1"/>
</dbReference>
<evidence type="ECO:0000313" key="4">
    <source>
        <dbReference type="Proteomes" id="UP000515806"/>
    </source>
</evidence>
<accession>A0A7G9QGZ0</accession>
<dbReference type="SMART" id="SM00382">
    <property type="entry name" value="AAA"/>
    <property type="match status" value="1"/>
</dbReference>
<dbReference type="GO" id="GO:0003677">
    <property type="term" value="F:DNA binding"/>
    <property type="evidence" value="ECO:0007669"/>
    <property type="project" value="InterPro"/>
</dbReference>
<feature type="compositionally biased region" description="Polar residues" evidence="1">
    <location>
        <begin position="760"/>
        <end position="769"/>
    </location>
</feature>
<dbReference type="KEGG" id="proe:H9L23_00405"/>
<feature type="region of interest" description="Disordered" evidence="1">
    <location>
        <begin position="760"/>
        <end position="779"/>
    </location>
</feature>
<reference evidence="3 4" key="1">
    <citation type="submission" date="2020-08" db="EMBL/GenBank/DDBJ databases">
        <title>Genome sequence of Pedobacter roseus KACC 11594T.</title>
        <authorList>
            <person name="Hyun D.-W."/>
            <person name="Bae J.-W."/>
        </authorList>
    </citation>
    <scope>NUCLEOTIDE SEQUENCE [LARGE SCALE GENOMIC DNA]</scope>
    <source>
        <strain evidence="3 4">KACC 11594</strain>
    </source>
</reference>
<dbReference type="Gene3D" id="3.40.50.300">
    <property type="entry name" value="P-loop containing nucleotide triphosphate hydrolases"/>
    <property type="match status" value="1"/>
</dbReference>
<dbReference type="RefSeq" id="WP_187593121.1">
    <property type="nucleotide sequence ID" value="NZ_CP060723.1"/>
</dbReference>
<dbReference type="InterPro" id="IPR049050">
    <property type="entry name" value="nSTAND3"/>
</dbReference>
<name>A0A7G9QGZ0_9SPHI</name>
<dbReference type="Pfam" id="PF20720">
    <property type="entry name" value="nSTAND3"/>
    <property type="match status" value="1"/>
</dbReference>
<dbReference type="SUPFAM" id="SSF52540">
    <property type="entry name" value="P-loop containing nucleoside triphosphate hydrolases"/>
    <property type="match status" value="1"/>
</dbReference>
<evidence type="ECO:0000313" key="3">
    <source>
        <dbReference type="EMBL" id="QNN42615.1"/>
    </source>
</evidence>